<proteinExistence type="predicted"/>
<evidence type="ECO:0000256" key="1">
    <source>
        <dbReference type="SAM" id="Phobius"/>
    </source>
</evidence>
<keyword evidence="1" id="KW-0472">Membrane</keyword>
<keyword evidence="1" id="KW-1133">Transmembrane helix</keyword>
<keyword evidence="1" id="KW-0812">Transmembrane</keyword>
<keyword evidence="3" id="KW-1185">Reference proteome</keyword>
<accession>A0A1V6R2R6</accession>
<dbReference type="EMBL" id="MDYO01000019">
    <property type="protein sequence ID" value="OQD95739.1"/>
    <property type="molecule type" value="Genomic_DNA"/>
</dbReference>
<sequence>MVTPTHPPANAFVKVARPIYNPIGFTKGYNFVLYFIFAGAIVGFCLARLQFLAFNGIFCNMQSTTGSAAPGE</sequence>
<organism evidence="2 3">
    <name type="scientific">Penicillium solitum</name>
    <dbReference type="NCBI Taxonomy" id="60172"/>
    <lineage>
        <taxon>Eukaryota</taxon>
        <taxon>Fungi</taxon>
        <taxon>Dikarya</taxon>
        <taxon>Ascomycota</taxon>
        <taxon>Pezizomycotina</taxon>
        <taxon>Eurotiomycetes</taxon>
        <taxon>Eurotiomycetidae</taxon>
        <taxon>Eurotiales</taxon>
        <taxon>Aspergillaceae</taxon>
        <taxon>Penicillium</taxon>
    </lineage>
</organism>
<evidence type="ECO:0000313" key="3">
    <source>
        <dbReference type="Proteomes" id="UP000191612"/>
    </source>
</evidence>
<dbReference type="AlphaFoldDB" id="A0A1V6R2R6"/>
<dbReference type="Proteomes" id="UP000191612">
    <property type="component" value="Unassembled WGS sequence"/>
</dbReference>
<feature type="transmembrane region" description="Helical" evidence="1">
    <location>
        <begin position="31"/>
        <end position="54"/>
    </location>
</feature>
<name>A0A1V6R2R6_9EURO</name>
<protein>
    <submittedName>
        <fullName evidence="2">Uncharacterized protein</fullName>
    </submittedName>
</protein>
<comment type="caution">
    <text evidence="2">The sequence shown here is derived from an EMBL/GenBank/DDBJ whole genome shotgun (WGS) entry which is preliminary data.</text>
</comment>
<reference evidence="3" key="1">
    <citation type="journal article" date="2017" name="Nat. Microbiol.">
        <title>Global analysis of biosynthetic gene clusters reveals vast potential of secondary metabolite production in Penicillium species.</title>
        <authorList>
            <person name="Nielsen J.C."/>
            <person name="Grijseels S."/>
            <person name="Prigent S."/>
            <person name="Ji B."/>
            <person name="Dainat J."/>
            <person name="Nielsen K.F."/>
            <person name="Frisvad J.C."/>
            <person name="Workman M."/>
            <person name="Nielsen J."/>
        </authorList>
    </citation>
    <scope>NUCLEOTIDE SEQUENCE [LARGE SCALE GENOMIC DNA]</scope>
    <source>
        <strain evidence="3">IBT 29525</strain>
    </source>
</reference>
<evidence type="ECO:0000313" key="2">
    <source>
        <dbReference type="EMBL" id="OQD95739.1"/>
    </source>
</evidence>
<gene>
    <name evidence="2" type="ORF">PENSOL_c019G05431</name>
</gene>
<dbReference type="STRING" id="60172.A0A1V6R2R6"/>